<evidence type="ECO:0000313" key="2">
    <source>
        <dbReference type="EMBL" id="KAK8583901.1"/>
    </source>
</evidence>
<reference evidence="2 3" key="1">
    <citation type="journal article" date="2024" name="G3 (Bethesda)">
        <title>Genome assembly of Hibiscus sabdariffa L. provides insights into metabolisms of medicinal natural products.</title>
        <authorList>
            <person name="Kim T."/>
        </authorList>
    </citation>
    <scope>NUCLEOTIDE SEQUENCE [LARGE SCALE GENOMIC DNA]</scope>
    <source>
        <strain evidence="2">TK-2024</strain>
        <tissue evidence="2">Old leaves</tissue>
    </source>
</reference>
<keyword evidence="3" id="KW-1185">Reference proteome</keyword>
<dbReference type="Proteomes" id="UP001472677">
    <property type="component" value="Unassembled WGS sequence"/>
</dbReference>
<dbReference type="EMBL" id="JBBPBM010000005">
    <property type="protein sequence ID" value="KAK8583901.1"/>
    <property type="molecule type" value="Genomic_DNA"/>
</dbReference>
<gene>
    <name evidence="2" type="ORF">V6N12_068156</name>
</gene>
<accession>A0ABR2FP56</accession>
<name>A0ABR2FP56_9ROSI</name>
<organism evidence="2 3">
    <name type="scientific">Hibiscus sabdariffa</name>
    <name type="common">roselle</name>
    <dbReference type="NCBI Taxonomy" id="183260"/>
    <lineage>
        <taxon>Eukaryota</taxon>
        <taxon>Viridiplantae</taxon>
        <taxon>Streptophyta</taxon>
        <taxon>Embryophyta</taxon>
        <taxon>Tracheophyta</taxon>
        <taxon>Spermatophyta</taxon>
        <taxon>Magnoliopsida</taxon>
        <taxon>eudicotyledons</taxon>
        <taxon>Gunneridae</taxon>
        <taxon>Pentapetalae</taxon>
        <taxon>rosids</taxon>
        <taxon>malvids</taxon>
        <taxon>Malvales</taxon>
        <taxon>Malvaceae</taxon>
        <taxon>Malvoideae</taxon>
        <taxon>Hibiscus</taxon>
    </lineage>
</organism>
<comment type="caution">
    <text evidence="2">The sequence shown here is derived from an EMBL/GenBank/DDBJ whole genome shotgun (WGS) entry which is preliminary data.</text>
</comment>
<feature type="region of interest" description="Disordered" evidence="1">
    <location>
        <begin position="42"/>
        <end position="82"/>
    </location>
</feature>
<evidence type="ECO:0000256" key="1">
    <source>
        <dbReference type="SAM" id="MobiDB-lite"/>
    </source>
</evidence>
<sequence>MTLEGSDNNDRGPNGLLALMQVVMMGHVLILDDRNEDCGLGSIDANEAGSDENLDNLGKKTGVDSAVENEVEQKGLSSGDDTDYLDSSDFGSYKTDSYGDFISKKTAKAIVEVENRETWA</sequence>
<evidence type="ECO:0000313" key="3">
    <source>
        <dbReference type="Proteomes" id="UP001472677"/>
    </source>
</evidence>
<proteinExistence type="predicted"/>
<protein>
    <submittedName>
        <fullName evidence="2">Uncharacterized protein</fullName>
    </submittedName>
</protein>